<keyword evidence="1" id="KW-1133">Transmembrane helix</keyword>
<feature type="transmembrane region" description="Helical" evidence="1">
    <location>
        <begin position="53"/>
        <end position="72"/>
    </location>
</feature>
<dbReference type="InterPro" id="IPR019253">
    <property type="entry name" value="DUF2244_TM"/>
</dbReference>
<keyword evidence="1" id="KW-0812">Transmembrane</keyword>
<reference evidence="2 3" key="1">
    <citation type="submission" date="2013-09" db="EMBL/GenBank/DDBJ databases">
        <title>Genome sequencing of Phaeobacter antarcticus sp. nov. SM1211.</title>
        <authorList>
            <person name="Zhang X.-Y."/>
            <person name="Liu C."/>
            <person name="Chen X.-L."/>
            <person name="Xie B.-B."/>
            <person name="Qin Q.-L."/>
            <person name="Rong J.-C."/>
            <person name="Zhang Y.-Z."/>
        </authorList>
    </citation>
    <scope>NUCLEOTIDE SEQUENCE [LARGE SCALE GENOMIC DNA]</scope>
    <source>
        <strain evidence="2 3">SM1211</strain>
    </source>
</reference>
<name>A0A2G8RAJ1_9RHOB</name>
<dbReference type="OrthoDB" id="9808190at2"/>
<dbReference type="EMBL" id="AWWI01000121">
    <property type="protein sequence ID" value="PIL18552.1"/>
    <property type="molecule type" value="Genomic_DNA"/>
</dbReference>
<proteinExistence type="predicted"/>
<accession>A0A2G8RAJ1</accession>
<dbReference type="AlphaFoldDB" id="A0A2G8RAJ1"/>
<evidence type="ECO:0000313" key="3">
    <source>
        <dbReference type="Proteomes" id="UP000231259"/>
    </source>
</evidence>
<evidence type="ECO:0000313" key="2">
    <source>
        <dbReference type="EMBL" id="PIL18552.1"/>
    </source>
</evidence>
<feature type="transmembrane region" description="Helical" evidence="1">
    <location>
        <begin position="29"/>
        <end position="47"/>
    </location>
</feature>
<sequence>MPYDWTTSDPAATAIELRLWPHQSLPPKGFAAFILATFTMATIPLFVLLGTSLLWALLPFLLIALSGMYYALRRNDRDRQILEVLTLTSQDLHLVRKNPRGPEQEWHCNTYWARVALHEGGGPVPYYVTLSGSGREVEIGAFLSEDERKTLYSDLSSRLRHLSQTHGR</sequence>
<gene>
    <name evidence="2" type="ORF">P775_18430</name>
</gene>
<protein>
    <recommendedName>
        <fullName evidence="4">Integral membrane protein</fullName>
    </recommendedName>
</protein>
<dbReference type="Proteomes" id="UP000231259">
    <property type="component" value="Unassembled WGS sequence"/>
</dbReference>
<keyword evidence="1" id="KW-0472">Membrane</keyword>
<keyword evidence="3" id="KW-1185">Reference proteome</keyword>
<evidence type="ECO:0000256" key="1">
    <source>
        <dbReference type="SAM" id="Phobius"/>
    </source>
</evidence>
<organism evidence="2 3">
    <name type="scientific">Puniceibacterium antarcticum</name>
    <dbReference type="NCBI Taxonomy" id="1206336"/>
    <lineage>
        <taxon>Bacteria</taxon>
        <taxon>Pseudomonadati</taxon>
        <taxon>Pseudomonadota</taxon>
        <taxon>Alphaproteobacteria</taxon>
        <taxon>Rhodobacterales</taxon>
        <taxon>Paracoccaceae</taxon>
        <taxon>Puniceibacterium</taxon>
    </lineage>
</organism>
<comment type="caution">
    <text evidence="2">The sequence shown here is derived from an EMBL/GenBank/DDBJ whole genome shotgun (WGS) entry which is preliminary data.</text>
</comment>
<dbReference type="RefSeq" id="WP_099912205.1">
    <property type="nucleotide sequence ID" value="NZ_AWWI01000121.1"/>
</dbReference>
<evidence type="ECO:0008006" key="4">
    <source>
        <dbReference type="Google" id="ProtNLM"/>
    </source>
</evidence>
<dbReference type="Pfam" id="PF10003">
    <property type="entry name" value="DUF2244"/>
    <property type="match status" value="1"/>
</dbReference>